<comment type="caution">
    <text evidence="2">The sequence shown here is derived from an EMBL/GenBank/DDBJ whole genome shotgun (WGS) entry which is preliminary data.</text>
</comment>
<dbReference type="EMBL" id="BARV01019553">
    <property type="protein sequence ID" value="GAI31688.1"/>
    <property type="molecule type" value="Genomic_DNA"/>
</dbReference>
<evidence type="ECO:0000313" key="2">
    <source>
        <dbReference type="EMBL" id="GAI31688.1"/>
    </source>
</evidence>
<dbReference type="InterPro" id="IPR036188">
    <property type="entry name" value="FAD/NAD-bd_sf"/>
</dbReference>
<sequence length="143" mass="15505">MRREEKVAIIGSGPAGLTAAHYLARWGYGVTVFEALPWAGGMLRVGIPDYRLPKKILEEEILAAVKNLGVEIRTNICVGQDLPFERIFPSGYRAVFIATGSHKSGKLGIPGENLKGVFSGLGFLRRVNLGERLDLGEKTVVIG</sequence>
<feature type="domain" description="FAD/NAD(P)-binding" evidence="1">
    <location>
        <begin position="6"/>
        <end position="143"/>
    </location>
</feature>
<dbReference type="Gene3D" id="3.50.50.60">
    <property type="entry name" value="FAD/NAD(P)-binding domain"/>
    <property type="match status" value="1"/>
</dbReference>
<proteinExistence type="predicted"/>
<evidence type="ECO:0000259" key="1">
    <source>
        <dbReference type="Pfam" id="PF07992"/>
    </source>
</evidence>
<dbReference type="SUPFAM" id="SSF51971">
    <property type="entry name" value="Nucleotide-binding domain"/>
    <property type="match status" value="1"/>
</dbReference>
<organism evidence="2">
    <name type="scientific">marine sediment metagenome</name>
    <dbReference type="NCBI Taxonomy" id="412755"/>
    <lineage>
        <taxon>unclassified sequences</taxon>
        <taxon>metagenomes</taxon>
        <taxon>ecological metagenomes</taxon>
    </lineage>
</organism>
<dbReference type="GO" id="GO:0016491">
    <property type="term" value="F:oxidoreductase activity"/>
    <property type="evidence" value="ECO:0007669"/>
    <property type="project" value="InterPro"/>
</dbReference>
<name>X1MK74_9ZZZZ</name>
<dbReference type="AlphaFoldDB" id="X1MK74"/>
<dbReference type="PRINTS" id="PR00419">
    <property type="entry name" value="ADXRDTASE"/>
</dbReference>
<accession>X1MK74</accession>
<protein>
    <recommendedName>
        <fullName evidence="1">FAD/NAD(P)-binding domain-containing protein</fullName>
    </recommendedName>
</protein>
<gene>
    <name evidence="2" type="ORF">S06H3_32845</name>
</gene>
<dbReference type="Pfam" id="PF07992">
    <property type="entry name" value="Pyr_redox_2"/>
    <property type="match status" value="1"/>
</dbReference>
<feature type="non-terminal residue" evidence="2">
    <location>
        <position position="143"/>
    </location>
</feature>
<dbReference type="PANTHER" id="PTHR42783">
    <property type="entry name" value="GLUTAMATE SYNTHASE [NADPH] SMALL CHAIN"/>
    <property type="match status" value="1"/>
</dbReference>
<dbReference type="PANTHER" id="PTHR42783:SF3">
    <property type="entry name" value="GLUTAMATE SYNTHASE [NADPH] SMALL CHAIN-RELATED"/>
    <property type="match status" value="1"/>
</dbReference>
<dbReference type="InterPro" id="IPR023753">
    <property type="entry name" value="FAD/NAD-binding_dom"/>
</dbReference>
<reference evidence="2" key="1">
    <citation type="journal article" date="2014" name="Front. Microbiol.">
        <title>High frequency of phylogenetically diverse reductive dehalogenase-homologous genes in deep subseafloor sedimentary metagenomes.</title>
        <authorList>
            <person name="Kawai M."/>
            <person name="Futagami T."/>
            <person name="Toyoda A."/>
            <person name="Takaki Y."/>
            <person name="Nishi S."/>
            <person name="Hori S."/>
            <person name="Arai W."/>
            <person name="Tsubouchi T."/>
            <person name="Morono Y."/>
            <person name="Uchiyama I."/>
            <person name="Ito T."/>
            <person name="Fujiyama A."/>
            <person name="Inagaki F."/>
            <person name="Takami H."/>
        </authorList>
    </citation>
    <scope>NUCLEOTIDE SEQUENCE</scope>
    <source>
        <strain evidence="2">Expedition CK06-06</strain>
    </source>
</reference>